<protein>
    <submittedName>
        <fullName evidence="1">Uncharacterized protein</fullName>
    </submittedName>
</protein>
<accession>A0AAW1LY83</accession>
<dbReference type="AlphaFoldDB" id="A0AAW1LY83"/>
<dbReference type="Gene3D" id="2.120.10.80">
    <property type="entry name" value="Kelch-type beta propeller"/>
    <property type="match status" value="1"/>
</dbReference>
<dbReference type="PANTHER" id="PTHR24414:SF199">
    <property type="entry name" value="F-BOX_KELCH-REPEAT PROTEIN SKIP6-LIKE"/>
    <property type="match status" value="1"/>
</dbReference>
<comment type="caution">
    <text evidence="1">The sequence shown here is derived from an EMBL/GenBank/DDBJ whole genome shotgun (WGS) entry which is preliminary data.</text>
</comment>
<evidence type="ECO:0000313" key="2">
    <source>
        <dbReference type="Proteomes" id="UP001443914"/>
    </source>
</evidence>
<keyword evidence="2" id="KW-1185">Reference proteome</keyword>
<dbReference type="EMBL" id="JBDFQZ010000003">
    <property type="protein sequence ID" value="KAK9740223.1"/>
    <property type="molecule type" value="Genomic_DNA"/>
</dbReference>
<dbReference type="InterPro" id="IPR050354">
    <property type="entry name" value="F-box/kelch-repeat_ARATH"/>
</dbReference>
<proteinExistence type="predicted"/>
<sequence>MASGFPRSWVWLISDKKRMLTSLQKKRRLERKRIRRLVKLIRLDICVQMTFCDEAAPVWLKLRIPADLMAHIQFSQKNTNLRYICHHHGASKNPSHYPAFTMKPKENVPFPSDFVVGMSSAVIGSKVYCFGGDWKIACMQGIIKESDTVVDEMSIFRRPRYLDFASKIKTTKWEIGQPLCSPRYSPQILVVEDKLYVFGGNVPSDCFAEVLDPLKGYWEALPDFPFGPIPSDRLIVAFGPSPQILLFNKKDEKAYMYHPSTRSWDSYNMEFEDQLSRMHGQPITVEDTLFWLDKDGDIYAFDWNARKLFYGPVAGLWHELKCRDGWRMSVLSLFHLVNELFCLVWDDQSRDDVHLTIIRVQKEPVETRLFVVVVACMRYKLSNMSNLEGAHLL</sequence>
<dbReference type="InterPro" id="IPR006652">
    <property type="entry name" value="Kelch_1"/>
</dbReference>
<dbReference type="InterPro" id="IPR015915">
    <property type="entry name" value="Kelch-typ_b-propeller"/>
</dbReference>
<dbReference type="PANTHER" id="PTHR24414">
    <property type="entry name" value="F-BOX/KELCH-REPEAT PROTEIN SKIP4"/>
    <property type="match status" value="1"/>
</dbReference>
<evidence type="ECO:0000313" key="1">
    <source>
        <dbReference type="EMBL" id="KAK9740223.1"/>
    </source>
</evidence>
<reference evidence="1" key="1">
    <citation type="submission" date="2024-03" db="EMBL/GenBank/DDBJ databases">
        <title>WGS assembly of Saponaria officinalis var. Norfolk2.</title>
        <authorList>
            <person name="Jenkins J."/>
            <person name="Shu S."/>
            <person name="Grimwood J."/>
            <person name="Barry K."/>
            <person name="Goodstein D."/>
            <person name="Schmutz J."/>
            <person name="Leebens-Mack J."/>
            <person name="Osbourn A."/>
        </authorList>
    </citation>
    <scope>NUCLEOTIDE SEQUENCE [LARGE SCALE GENOMIC DNA]</scope>
    <source>
        <strain evidence="1">JIC</strain>
    </source>
</reference>
<gene>
    <name evidence="1" type="ORF">RND81_03G020400</name>
</gene>
<dbReference type="Proteomes" id="UP001443914">
    <property type="component" value="Unassembled WGS sequence"/>
</dbReference>
<name>A0AAW1LY83_SAPOF</name>
<dbReference type="Pfam" id="PF01344">
    <property type="entry name" value="Kelch_1"/>
    <property type="match status" value="1"/>
</dbReference>
<dbReference type="SUPFAM" id="SSF50965">
    <property type="entry name" value="Galactose oxidase, central domain"/>
    <property type="match status" value="1"/>
</dbReference>
<organism evidence="1 2">
    <name type="scientific">Saponaria officinalis</name>
    <name type="common">Common soapwort</name>
    <name type="synonym">Lychnis saponaria</name>
    <dbReference type="NCBI Taxonomy" id="3572"/>
    <lineage>
        <taxon>Eukaryota</taxon>
        <taxon>Viridiplantae</taxon>
        <taxon>Streptophyta</taxon>
        <taxon>Embryophyta</taxon>
        <taxon>Tracheophyta</taxon>
        <taxon>Spermatophyta</taxon>
        <taxon>Magnoliopsida</taxon>
        <taxon>eudicotyledons</taxon>
        <taxon>Gunneridae</taxon>
        <taxon>Pentapetalae</taxon>
        <taxon>Caryophyllales</taxon>
        <taxon>Caryophyllaceae</taxon>
        <taxon>Caryophylleae</taxon>
        <taxon>Saponaria</taxon>
    </lineage>
</organism>
<dbReference type="InterPro" id="IPR011043">
    <property type="entry name" value="Gal_Oxase/kelch_b-propeller"/>
</dbReference>